<keyword evidence="1" id="KW-0812">Transmembrane</keyword>
<sequence>LLSGPLALIFGIANLFIISVIIGIIFTILIWSFTNIRKINFDDRIQLDD</sequence>
<name>X1AKR7_9ZZZZ</name>
<proteinExistence type="predicted"/>
<organism evidence="2">
    <name type="scientific">marine sediment metagenome</name>
    <dbReference type="NCBI Taxonomy" id="412755"/>
    <lineage>
        <taxon>unclassified sequences</taxon>
        <taxon>metagenomes</taxon>
        <taxon>ecological metagenomes</taxon>
    </lineage>
</organism>
<dbReference type="AlphaFoldDB" id="X1AKR7"/>
<evidence type="ECO:0000256" key="1">
    <source>
        <dbReference type="SAM" id="Phobius"/>
    </source>
</evidence>
<accession>X1AKR7</accession>
<evidence type="ECO:0000313" key="2">
    <source>
        <dbReference type="EMBL" id="GAG83039.1"/>
    </source>
</evidence>
<comment type="caution">
    <text evidence="2">The sequence shown here is derived from an EMBL/GenBank/DDBJ whole genome shotgun (WGS) entry which is preliminary data.</text>
</comment>
<gene>
    <name evidence="2" type="ORF">S01H4_21853</name>
</gene>
<dbReference type="EMBL" id="BART01009945">
    <property type="protein sequence ID" value="GAG83039.1"/>
    <property type="molecule type" value="Genomic_DNA"/>
</dbReference>
<feature type="non-terminal residue" evidence="2">
    <location>
        <position position="1"/>
    </location>
</feature>
<reference evidence="2" key="1">
    <citation type="journal article" date="2014" name="Front. Microbiol.">
        <title>High frequency of phylogenetically diverse reductive dehalogenase-homologous genes in deep subseafloor sedimentary metagenomes.</title>
        <authorList>
            <person name="Kawai M."/>
            <person name="Futagami T."/>
            <person name="Toyoda A."/>
            <person name="Takaki Y."/>
            <person name="Nishi S."/>
            <person name="Hori S."/>
            <person name="Arai W."/>
            <person name="Tsubouchi T."/>
            <person name="Morono Y."/>
            <person name="Uchiyama I."/>
            <person name="Ito T."/>
            <person name="Fujiyama A."/>
            <person name="Inagaki F."/>
            <person name="Takami H."/>
        </authorList>
    </citation>
    <scope>NUCLEOTIDE SEQUENCE</scope>
    <source>
        <strain evidence="2">Expedition CK06-06</strain>
    </source>
</reference>
<feature type="transmembrane region" description="Helical" evidence="1">
    <location>
        <begin position="6"/>
        <end position="31"/>
    </location>
</feature>
<keyword evidence="1" id="KW-1133">Transmembrane helix</keyword>
<evidence type="ECO:0008006" key="3">
    <source>
        <dbReference type="Google" id="ProtNLM"/>
    </source>
</evidence>
<protein>
    <recommendedName>
        <fullName evidence="3">MFS transporter</fullName>
    </recommendedName>
</protein>
<keyword evidence="1" id="KW-0472">Membrane</keyword>